<evidence type="ECO:0000313" key="5">
    <source>
        <dbReference type="EMBL" id="KAJ6683359.1"/>
    </source>
</evidence>
<evidence type="ECO:0000256" key="1">
    <source>
        <dbReference type="ARBA" id="ARBA00004123"/>
    </source>
</evidence>
<dbReference type="EMBL" id="JAPFFL010000013">
    <property type="protein sequence ID" value="KAJ6683359.1"/>
    <property type="molecule type" value="Genomic_DNA"/>
</dbReference>
<dbReference type="GO" id="GO:0005634">
    <property type="term" value="C:nucleus"/>
    <property type="evidence" value="ECO:0007669"/>
    <property type="project" value="UniProtKB-SubCell"/>
</dbReference>
<dbReference type="PANTHER" id="PTHR31312">
    <property type="entry name" value="TRANSCRIPTION ACTIVATOR GLK1"/>
    <property type="match status" value="1"/>
</dbReference>
<reference evidence="5" key="2">
    <citation type="journal article" date="2023" name="Int. J. Mol. Sci.">
        <title>De Novo Assembly and Annotation of 11 Diverse Shrub Willow (Salix) Genomes Reveals Novel Gene Organization in Sex-Linked Regions.</title>
        <authorList>
            <person name="Hyden B."/>
            <person name="Feng K."/>
            <person name="Yates T.B."/>
            <person name="Jawdy S."/>
            <person name="Cereghino C."/>
            <person name="Smart L.B."/>
            <person name="Muchero W."/>
        </authorList>
    </citation>
    <scope>NUCLEOTIDE SEQUENCE [LARGE SCALE GENOMIC DNA]</scope>
    <source>
        <tissue evidence="5">Shoot tip</tissue>
    </source>
</reference>
<accession>A0A9Q0SMM0</accession>
<evidence type="ECO:0000313" key="6">
    <source>
        <dbReference type="Proteomes" id="UP001151529"/>
    </source>
</evidence>
<dbReference type="GO" id="GO:0003700">
    <property type="term" value="F:DNA-binding transcription factor activity"/>
    <property type="evidence" value="ECO:0007669"/>
    <property type="project" value="InterPro"/>
</dbReference>
<keyword evidence="2" id="KW-0238">DNA-binding</keyword>
<dbReference type="Proteomes" id="UP001151529">
    <property type="component" value="Chromosome 17"/>
</dbReference>
<feature type="region of interest" description="Disordered" evidence="3">
    <location>
        <begin position="85"/>
        <end position="131"/>
    </location>
</feature>
<protein>
    <submittedName>
        <fullName evidence="5">Uncharacterized protein</fullName>
    </submittedName>
</protein>
<name>A0A9Q0SMM0_SALVM</name>
<dbReference type="GO" id="GO:0000976">
    <property type="term" value="F:transcription cis-regulatory region binding"/>
    <property type="evidence" value="ECO:0007669"/>
    <property type="project" value="TreeGrafter"/>
</dbReference>
<feature type="chain" id="PRO_5040134825" evidence="4">
    <location>
        <begin position="18"/>
        <end position="131"/>
    </location>
</feature>
<sequence length="131" mass="14601">MLFLSSFFLGLMLAVSPFRNTATTKDESQEQMESYSTIVNGDFPDFCDGDLLESIDFDDLFVSINDKDVLPNLEMDPDEILAEFSVSGSGGEESEMNTSVSTEKVEDDGIRRKDDEEDKLSAGPRFGLEFE</sequence>
<keyword evidence="4" id="KW-0732">Signal</keyword>
<feature type="signal peptide" evidence="4">
    <location>
        <begin position="1"/>
        <end position="17"/>
    </location>
</feature>
<feature type="compositionally biased region" description="Basic and acidic residues" evidence="3">
    <location>
        <begin position="103"/>
        <end position="114"/>
    </location>
</feature>
<evidence type="ECO:0000256" key="4">
    <source>
        <dbReference type="SAM" id="SignalP"/>
    </source>
</evidence>
<gene>
    <name evidence="5" type="ORF">OIU85_007083</name>
</gene>
<organism evidence="5 6">
    <name type="scientific">Salix viminalis</name>
    <name type="common">Common osier</name>
    <name type="synonym">Basket willow</name>
    <dbReference type="NCBI Taxonomy" id="40686"/>
    <lineage>
        <taxon>Eukaryota</taxon>
        <taxon>Viridiplantae</taxon>
        <taxon>Streptophyta</taxon>
        <taxon>Embryophyta</taxon>
        <taxon>Tracheophyta</taxon>
        <taxon>Spermatophyta</taxon>
        <taxon>Magnoliopsida</taxon>
        <taxon>eudicotyledons</taxon>
        <taxon>Gunneridae</taxon>
        <taxon>Pentapetalae</taxon>
        <taxon>rosids</taxon>
        <taxon>fabids</taxon>
        <taxon>Malpighiales</taxon>
        <taxon>Salicaceae</taxon>
        <taxon>Saliceae</taxon>
        <taxon>Salix</taxon>
    </lineage>
</organism>
<dbReference type="AlphaFoldDB" id="A0A9Q0SMM0"/>
<dbReference type="GO" id="GO:0045893">
    <property type="term" value="P:positive regulation of DNA-templated transcription"/>
    <property type="evidence" value="ECO:0007669"/>
    <property type="project" value="InterPro"/>
</dbReference>
<comment type="caution">
    <text evidence="5">The sequence shown here is derived from an EMBL/GenBank/DDBJ whole genome shotgun (WGS) entry which is preliminary data.</text>
</comment>
<evidence type="ECO:0000256" key="2">
    <source>
        <dbReference type="ARBA" id="ARBA00023125"/>
    </source>
</evidence>
<reference evidence="5" key="1">
    <citation type="submission" date="2022-11" db="EMBL/GenBank/DDBJ databases">
        <authorList>
            <person name="Hyden B.L."/>
            <person name="Feng K."/>
            <person name="Yates T."/>
            <person name="Jawdy S."/>
            <person name="Smart L.B."/>
            <person name="Muchero W."/>
        </authorList>
    </citation>
    <scope>NUCLEOTIDE SEQUENCE</scope>
    <source>
        <tissue evidence="5">Shoot tip</tissue>
    </source>
</reference>
<dbReference type="PANTHER" id="PTHR31312:SF1">
    <property type="entry name" value="TRANSCRIPTION ACTIVATOR GLK1"/>
    <property type="match status" value="1"/>
</dbReference>
<dbReference type="OrthoDB" id="60033at2759"/>
<keyword evidence="6" id="KW-1185">Reference proteome</keyword>
<evidence type="ECO:0000256" key="3">
    <source>
        <dbReference type="SAM" id="MobiDB-lite"/>
    </source>
</evidence>
<comment type="subcellular location">
    <subcellularLocation>
        <location evidence="1">Nucleus</location>
    </subcellularLocation>
</comment>
<dbReference type="InterPro" id="IPR044825">
    <property type="entry name" value="GLK1/2-like"/>
</dbReference>
<proteinExistence type="predicted"/>